<dbReference type="Pfam" id="PF12836">
    <property type="entry name" value="HHH_3"/>
    <property type="match status" value="1"/>
</dbReference>
<dbReference type="InterPro" id="IPR010994">
    <property type="entry name" value="RuvA_2-like"/>
</dbReference>
<feature type="domain" description="Helix-hairpin-helix DNA-binding motif class 1" evidence="2">
    <location>
        <begin position="84"/>
        <end position="103"/>
    </location>
</feature>
<evidence type="ECO:0000256" key="1">
    <source>
        <dbReference type="SAM" id="SignalP"/>
    </source>
</evidence>
<dbReference type="InterPro" id="IPR003583">
    <property type="entry name" value="Hlx-hairpin-Hlx_DNA-bd_motif"/>
</dbReference>
<proteinExistence type="predicted"/>
<reference evidence="4" key="1">
    <citation type="submission" date="2016-09" db="EMBL/GenBank/DDBJ databases">
        <authorList>
            <person name="Varghese N."/>
            <person name="Submissions S."/>
        </authorList>
    </citation>
    <scope>NUCLEOTIDE SEQUENCE [LARGE SCALE GENOMIC DNA]</scope>
    <source>
        <strain evidence="4">ANC 4667</strain>
    </source>
</reference>
<dbReference type="EMBL" id="FMYO01000002">
    <property type="protein sequence ID" value="SDB94459.1"/>
    <property type="molecule type" value="Genomic_DNA"/>
</dbReference>
<keyword evidence="1" id="KW-0732">Signal</keyword>
<dbReference type="SUPFAM" id="SSF47781">
    <property type="entry name" value="RuvA domain 2-like"/>
    <property type="match status" value="1"/>
</dbReference>
<dbReference type="GO" id="GO:0006281">
    <property type="term" value="P:DNA repair"/>
    <property type="evidence" value="ECO:0007669"/>
    <property type="project" value="InterPro"/>
</dbReference>
<gene>
    <name evidence="3" type="ORF">SAMN05421732_10247</name>
</gene>
<dbReference type="GO" id="GO:0015627">
    <property type="term" value="C:type II protein secretion system complex"/>
    <property type="evidence" value="ECO:0007669"/>
    <property type="project" value="TreeGrafter"/>
</dbReference>
<dbReference type="InterPro" id="IPR004509">
    <property type="entry name" value="Competence_ComEA_HhH"/>
</dbReference>
<keyword evidence="4" id="KW-1185">Reference proteome</keyword>
<name>A0A1G6HJM8_9GAMM</name>
<protein>
    <submittedName>
        <fullName evidence="3">Competence protein ComEA</fullName>
    </submittedName>
</protein>
<feature type="chain" id="PRO_5017330436" evidence="1">
    <location>
        <begin position="29"/>
        <end position="136"/>
    </location>
</feature>
<accession>A0A1G6HJM8</accession>
<dbReference type="Gene3D" id="1.10.150.280">
    <property type="entry name" value="AF1531-like domain"/>
    <property type="match status" value="1"/>
</dbReference>
<dbReference type="PANTHER" id="PTHR21180">
    <property type="entry name" value="ENDONUCLEASE/EXONUCLEASE/PHOSPHATASE FAMILY DOMAIN-CONTAINING PROTEIN 1"/>
    <property type="match status" value="1"/>
</dbReference>
<dbReference type="GO" id="GO:0003677">
    <property type="term" value="F:DNA binding"/>
    <property type="evidence" value="ECO:0007669"/>
    <property type="project" value="InterPro"/>
</dbReference>
<dbReference type="RefSeq" id="WP_092819013.1">
    <property type="nucleotide sequence ID" value="NZ_BAABKJ010000001.1"/>
</dbReference>
<sequence>MKKIISTLKGFFYLFGLLSLLSVSSSYAQQFDQEYLKWKAEQEAQDARLKIPRVSTRDYYLSRPALNSATSATSKINLNQANAEQLQALSGVGQKKAEAIIAYRQKNGKFKNIEELQQVKGIGPALFSKNKDRLGL</sequence>
<dbReference type="Proteomes" id="UP000243468">
    <property type="component" value="Unassembled WGS sequence"/>
</dbReference>
<dbReference type="PANTHER" id="PTHR21180:SF32">
    <property type="entry name" value="ENDONUCLEASE_EXONUCLEASE_PHOSPHATASE FAMILY DOMAIN-CONTAINING PROTEIN 1"/>
    <property type="match status" value="1"/>
</dbReference>
<organism evidence="3 4">
    <name type="scientific">Acinetobacter kookii</name>
    <dbReference type="NCBI Taxonomy" id="1226327"/>
    <lineage>
        <taxon>Bacteria</taxon>
        <taxon>Pseudomonadati</taxon>
        <taxon>Pseudomonadota</taxon>
        <taxon>Gammaproteobacteria</taxon>
        <taxon>Moraxellales</taxon>
        <taxon>Moraxellaceae</taxon>
        <taxon>Acinetobacter</taxon>
    </lineage>
</organism>
<feature type="domain" description="Helix-hairpin-helix DNA-binding motif class 1" evidence="2">
    <location>
        <begin position="114"/>
        <end position="133"/>
    </location>
</feature>
<dbReference type="InterPro" id="IPR051675">
    <property type="entry name" value="Endo/Exo/Phosphatase_dom_1"/>
</dbReference>
<evidence type="ECO:0000259" key="2">
    <source>
        <dbReference type="SMART" id="SM00278"/>
    </source>
</evidence>
<dbReference type="STRING" id="1226327.SAMN05421732_10247"/>
<dbReference type="NCBIfam" id="TIGR00426">
    <property type="entry name" value="competence protein ComEA helix-hairpin-helix repeat region"/>
    <property type="match status" value="1"/>
</dbReference>
<dbReference type="OrthoDB" id="7510573at2"/>
<feature type="signal peptide" evidence="1">
    <location>
        <begin position="1"/>
        <end position="28"/>
    </location>
</feature>
<evidence type="ECO:0000313" key="3">
    <source>
        <dbReference type="EMBL" id="SDB94459.1"/>
    </source>
</evidence>
<dbReference type="AlphaFoldDB" id="A0A1G6HJM8"/>
<dbReference type="SMART" id="SM00278">
    <property type="entry name" value="HhH1"/>
    <property type="match status" value="2"/>
</dbReference>
<evidence type="ECO:0000313" key="4">
    <source>
        <dbReference type="Proteomes" id="UP000243468"/>
    </source>
</evidence>
<dbReference type="GO" id="GO:0015628">
    <property type="term" value="P:protein secretion by the type II secretion system"/>
    <property type="evidence" value="ECO:0007669"/>
    <property type="project" value="TreeGrafter"/>
</dbReference>